<evidence type="ECO:0000256" key="3">
    <source>
        <dbReference type="ARBA" id="ARBA00022806"/>
    </source>
</evidence>
<dbReference type="SUPFAM" id="SSF52540">
    <property type="entry name" value="P-loop containing nucleoside triphosphate hydrolases"/>
    <property type="match status" value="1"/>
</dbReference>
<comment type="subcellular location">
    <subcellularLocation>
        <location evidence="1">Nucleus</location>
    </subcellularLocation>
</comment>
<protein>
    <submittedName>
        <fullName evidence="6">Uncharacterized protein</fullName>
    </submittedName>
</protein>
<keyword evidence="5" id="KW-0539">Nucleus</keyword>
<evidence type="ECO:0000256" key="4">
    <source>
        <dbReference type="ARBA" id="ARBA00022840"/>
    </source>
</evidence>
<dbReference type="EMBL" id="JACEIK010009272">
    <property type="protein sequence ID" value="MCE3052175.1"/>
    <property type="molecule type" value="Genomic_DNA"/>
</dbReference>
<dbReference type="InterPro" id="IPR038718">
    <property type="entry name" value="SNF2-like_sf"/>
</dbReference>
<evidence type="ECO:0000313" key="6">
    <source>
        <dbReference type="EMBL" id="MCE3052175.1"/>
    </source>
</evidence>
<reference evidence="6 7" key="1">
    <citation type="journal article" date="2021" name="BMC Genomics">
        <title>Datura genome reveals duplications of psychoactive alkaloid biosynthetic genes and high mutation rate following tissue culture.</title>
        <authorList>
            <person name="Rajewski A."/>
            <person name="Carter-House D."/>
            <person name="Stajich J."/>
            <person name="Litt A."/>
        </authorList>
    </citation>
    <scope>NUCLEOTIDE SEQUENCE [LARGE SCALE GENOMIC DNA]</scope>
    <source>
        <strain evidence="6">AR-01</strain>
    </source>
</reference>
<keyword evidence="3" id="KW-0347">Helicase</keyword>
<accession>A0ABS8WRM8</accession>
<dbReference type="PANTHER" id="PTHR45821:SF5">
    <property type="entry name" value="SNF2 DOMAIN-CONTAINING PROTEIN CLASSY 4"/>
    <property type="match status" value="1"/>
</dbReference>
<evidence type="ECO:0000256" key="2">
    <source>
        <dbReference type="ARBA" id="ARBA00022741"/>
    </source>
</evidence>
<dbReference type="InterPro" id="IPR044567">
    <property type="entry name" value="CLSY/DRD1"/>
</dbReference>
<keyword evidence="4" id="KW-0067">ATP-binding</keyword>
<evidence type="ECO:0000256" key="5">
    <source>
        <dbReference type="ARBA" id="ARBA00023242"/>
    </source>
</evidence>
<dbReference type="InterPro" id="IPR027417">
    <property type="entry name" value="P-loop_NTPase"/>
</dbReference>
<keyword evidence="2" id="KW-0547">Nucleotide-binding</keyword>
<dbReference type="Proteomes" id="UP000823775">
    <property type="component" value="Unassembled WGS sequence"/>
</dbReference>
<evidence type="ECO:0000256" key="1">
    <source>
        <dbReference type="ARBA" id="ARBA00004123"/>
    </source>
</evidence>
<keyword evidence="7" id="KW-1185">Reference proteome</keyword>
<gene>
    <name evidence="6" type="ORF">HAX54_051751</name>
</gene>
<dbReference type="PANTHER" id="PTHR45821">
    <property type="entry name" value="SNF2 DOMAIN-CONTAINING PROTEIN CLASSY 2-RELATED"/>
    <property type="match status" value="1"/>
</dbReference>
<evidence type="ECO:0000313" key="7">
    <source>
        <dbReference type="Proteomes" id="UP000823775"/>
    </source>
</evidence>
<sequence length="202" mass="23480">MPRCIPPSSSGRLRLLFAKKAEPYKQWKSLIFLSRWQTVLPRDENRRVFRLVEPEAEGMKENIFESRHHSWMSTLQISDFPQIQDSPIYGEGTVWDLVPMPKRQCILINVEDLSLGKTLLRYILERLREPLSDSKGGCIISHPPGTGKTRLTIVFLQSFLKLFPNSRPVIIAPSNLFNREAEFRKWEVDIPFHNLNSKDFSS</sequence>
<name>A0ABS8WRM8_DATST</name>
<proteinExistence type="predicted"/>
<organism evidence="6 7">
    <name type="scientific">Datura stramonium</name>
    <name type="common">Jimsonweed</name>
    <name type="synonym">Common thornapple</name>
    <dbReference type="NCBI Taxonomy" id="4076"/>
    <lineage>
        <taxon>Eukaryota</taxon>
        <taxon>Viridiplantae</taxon>
        <taxon>Streptophyta</taxon>
        <taxon>Embryophyta</taxon>
        <taxon>Tracheophyta</taxon>
        <taxon>Spermatophyta</taxon>
        <taxon>Magnoliopsida</taxon>
        <taxon>eudicotyledons</taxon>
        <taxon>Gunneridae</taxon>
        <taxon>Pentapetalae</taxon>
        <taxon>asterids</taxon>
        <taxon>lamiids</taxon>
        <taxon>Solanales</taxon>
        <taxon>Solanaceae</taxon>
        <taxon>Solanoideae</taxon>
        <taxon>Datureae</taxon>
        <taxon>Datura</taxon>
    </lineage>
</organism>
<comment type="caution">
    <text evidence="6">The sequence shown here is derived from an EMBL/GenBank/DDBJ whole genome shotgun (WGS) entry which is preliminary data.</text>
</comment>
<keyword evidence="3" id="KW-0378">Hydrolase</keyword>
<dbReference type="Gene3D" id="3.40.50.10810">
    <property type="entry name" value="Tandem AAA-ATPase domain"/>
    <property type="match status" value="1"/>
</dbReference>